<dbReference type="InterPro" id="IPR016181">
    <property type="entry name" value="Acyl_CoA_acyltransferase"/>
</dbReference>
<dbReference type="RefSeq" id="WP_107493175.1">
    <property type="nucleotide sequence ID" value="NZ_PZKC01000005.1"/>
</dbReference>
<evidence type="ECO:0000313" key="2">
    <source>
        <dbReference type="EMBL" id="PTD96774.1"/>
    </source>
</evidence>
<reference evidence="2 3" key="2">
    <citation type="submission" date="2018-04" db="EMBL/GenBank/DDBJ databases">
        <title>Thauera lacus sp. nov., isolated from an saline lake in Inner Mongolia, China.</title>
        <authorList>
            <person name="Liang Q.-Y."/>
        </authorList>
    </citation>
    <scope>NUCLEOTIDE SEQUENCE [LARGE SCALE GENOMIC DNA]</scope>
    <source>
        <strain evidence="2 3">D20</strain>
    </source>
</reference>
<evidence type="ECO:0000256" key="1">
    <source>
        <dbReference type="SAM" id="MobiDB-lite"/>
    </source>
</evidence>
<keyword evidence="3" id="KW-1185">Reference proteome</keyword>
<protein>
    <submittedName>
        <fullName evidence="2">N-acetyltransferase</fullName>
    </submittedName>
</protein>
<reference evidence="2 3" key="1">
    <citation type="submission" date="2018-03" db="EMBL/GenBank/DDBJ databases">
        <authorList>
            <person name="Keele B.F."/>
        </authorList>
    </citation>
    <scope>NUCLEOTIDE SEQUENCE [LARGE SCALE GENOMIC DNA]</scope>
    <source>
        <strain evidence="2 3">D20</strain>
    </source>
</reference>
<evidence type="ECO:0000313" key="3">
    <source>
        <dbReference type="Proteomes" id="UP000241193"/>
    </source>
</evidence>
<dbReference type="AlphaFoldDB" id="A0A2T4IG67"/>
<dbReference type="SUPFAM" id="SSF55729">
    <property type="entry name" value="Acyl-CoA N-acyltransferases (Nat)"/>
    <property type="match status" value="1"/>
</dbReference>
<dbReference type="Proteomes" id="UP000241193">
    <property type="component" value="Unassembled WGS sequence"/>
</dbReference>
<dbReference type="Gene3D" id="3.40.630.30">
    <property type="match status" value="1"/>
</dbReference>
<dbReference type="EMBL" id="PZKC01000005">
    <property type="protein sequence ID" value="PTD96774.1"/>
    <property type="molecule type" value="Genomic_DNA"/>
</dbReference>
<sequence>MPLIRLQRSIRDLGFKDAVFYALARGLAHLSGGRVQLVRYHLVAQAINAALLPVLRTSGQCVIRQVSAVDPVCAAFPRPADVIRERFAKGHECFVAEQKGVFAGYLWLARGAYDEDEVRLRCELADPQRSVWDFDVYIEPSFRLGRTFARLWQAVNAHLASEGVNWTLSRISAFNPASHAAHRRLGMQRLGSATFLLAGQHQLSFLGRWPYVSLSADKRSCPSLRLTAPPALAGSHPASRQDISTDPH</sequence>
<comment type="caution">
    <text evidence="2">The sequence shown here is derived from an EMBL/GenBank/DDBJ whole genome shotgun (WGS) entry which is preliminary data.</text>
</comment>
<dbReference type="GO" id="GO:0016740">
    <property type="term" value="F:transferase activity"/>
    <property type="evidence" value="ECO:0007669"/>
    <property type="project" value="UniProtKB-KW"/>
</dbReference>
<organism evidence="2 3">
    <name type="scientific">Pseudothauera lacus</name>
    <dbReference type="NCBI Taxonomy" id="2136175"/>
    <lineage>
        <taxon>Bacteria</taxon>
        <taxon>Pseudomonadati</taxon>
        <taxon>Pseudomonadota</taxon>
        <taxon>Betaproteobacteria</taxon>
        <taxon>Rhodocyclales</taxon>
        <taxon>Zoogloeaceae</taxon>
        <taxon>Pseudothauera</taxon>
    </lineage>
</organism>
<gene>
    <name evidence="2" type="ORF">C8261_08150</name>
</gene>
<name>A0A2T4IG67_9RHOO</name>
<dbReference type="OrthoDB" id="8480611at2"/>
<proteinExistence type="predicted"/>
<feature type="region of interest" description="Disordered" evidence="1">
    <location>
        <begin position="227"/>
        <end position="248"/>
    </location>
</feature>
<keyword evidence="2" id="KW-0808">Transferase</keyword>
<accession>A0A2T4IG67</accession>